<keyword evidence="3" id="KW-1185">Reference proteome</keyword>
<dbReference type="Proteomes" id="UP001221763">
    <property type="component" value="Unassembled WGS sequence"/>
</dbReference>
<feature type="compositionally biased region" description="Basic and acidic residues" evidence="1">
    <location>
        <begin position="1"/>
        <end position="11"/>
    </location>
</feature>
<gene>
    <name evidence="2" type="ORF">M8044_000545</name>
</gene>
<protein>
    <submittedName>
        <fullName evidence="2">Uncharacterized protein</fullName>
    </submittedName>
</protein>
<organism evidence="2 3">
    <name type="scientific">Columbia Basin potato purple top phytoplasma</name>
    <dbReference type="NCBI Taxonomy" id="307134"/>
    <lineage>
        <taxon>Bacteria</taxon>
        <taxon>Bacillati</taxon>
        <taxon>Mycoplasmatota</taxon>
        <taxon>Mollicutes</taxon>
        <taxon>Acholeplasmatales</taxon>
        <taxon>Acholeplasmataceae</taxon>
        <taxon>Candidatus Phytoplasma</taxon>
        <taxon>16SrVI (Clover proliferation group)</taxon>
    </lineage>
</organism>
<sequence length="33" mass="3855">NEIRNDKENKLKKSKKVKTTKTMSSKNRVIHGI</sequence>
<evidence type="ECO:0000256" key="1">
    <source>
        <dbReference type="SAM" id="MobiDB-lite"/>
    </source>
</evidence>
<proteinExistence type="predicted"/>
<feature type="non-terminal residue" evidence="2">
    <location>
        <position position="1"/>
    </location>
</feature>
<feature type="region of interest" description="Disordered" evidence="1">
    <location>
        <begin position="1"/>
        <end position="33"/>
    </location>
</feature>
<dbReference type="EMBL" id="JANHJP010000056">
    <property type="protein sequence ID" value="MDC9032322.1"/>
    <property type="molecule type" value="Genomic_DNA"/>
</dbReference>
<name>A0ABT5LA19_9MOLU</name>
<comment type="caution">
    <text evidence="2">The sequence shown here is derived from an EMBL/GenBank/DDBJ whole genome shotgun (WGS) entry which is preliminary data.</text>
</comment>
<evidence type="ECO:0000313" key="2">
    <source>
        <dbReference type="EMBL" id="MDC9032322.1"/>
    </source>
</evidence>
<accession>A0ABT5LA19</accession>
<evidence type="ECO:0000313" key="3">
    <source>
        <dbReference type="Proteomes" id="UP001221763"/>
    </source>
</evidence>
<reference evidence="2 3" key="1">
    <citation type="journal article" date="2023" name="Plant">
        <title>Draft Genome Sequence Resource of CBPPT1, a 'Candidatus Phytoplasma trifolii'-Related Strain Associated with Potato Purple Top Disease in the Columbia Basin, U.S.A.</title>
        <authorList>
            <person name="Wei W."/>
            <person name="Shao J."/>
            <person name="Bottner-Parker K.D."/>
            <person name="Zhao Y."/>
        </authorList>
    </citation>
    <scope>NUCLEOTIDE SEQUENCE [LARGE SCALE GENOMIC DNA]</scope>
    <source>
        <strain evidence="2 3">CBPPT1</strain>
    </source>
</reference>